<dbReference type="InterPro" id="IPR014543">
    <property type="entry name" value="UCP028291"/>
</dbReference>
<dbReference type="Pfam" id="PF04954">
    <property type="entry name" value="SIP"/>
    <property type="match status" value="1"/>
</dbReference>
<evidence type="ECO:0000313" key="3">
    <source>
        <dbReference type="EMBL" id="OAE47772.1"/>
    </source>
</evidence>
<gene>
    <name evidence="3" type="ORF">A7J57_05955</name>
</gene>
<dbReference type="Pfam" id="PF09981">
    <property type="entry name" value="DUF2218"/>
    <property type="match status" value="1"/>
</dbReference>
<dbReference type="RefSeq" id="WP_063948200.1">
    <property type="nucleotide sequence ID" value="NZ_LXPS01000009.1"/>
</dbReference>
<comment type="similarity">
    <text evidence="1">Belongs to the SIP oxidoreductase family.</text>
</comment>
<dbReference type="InterPro" id="IPR007037">
    <property type="entry name" value="SIP_rossman_dom"/>
</dbReference>
<sequence>MPVSLLSAETSVSLPDPLSIVDAFESHFSEHMEMERDGATVRFRTEYGHGSFSAEGGRFAARVNCVSEHILTSVKAMVAEHIAEFSGETGLDFRWSGHGAEQRELPNLFVGKVARAYNLTPHMRRLVVSVETGIERLLTGGMHVRLLLVPDQARAPVWPYLAPTGAIIWPQGDDLLTRRVYTIRSGDIARGEVNIDFVMHEGEDMPGATFGATAKPGDIVGIVGPSGVCPEAERYVFAGDETALPVMLRMAAEMPAGKKLSVYAEIDNEAERQEVVCAADVEWTWLYRRGKPAGTSGLIEKALRQHAWSAEHDGLHVFAACEKSEARAVKSFLTDEIGFPKASLRAVGYWTMGAADDH</sequence>
<dbReference type="InterPro" id="IPR013113">
    <property type="entry name" value="SIP_FAD-bd"/>
</dbReference>
<dbReference type="Gene3D" id="3.40.50.80">
    <property type="entry name" value="Nucleotide-binding domain of ferredoxin-NADP reductase (FNR) module"/>
    <property type="match status" value="1"/>
</dbReference>
<dbReference type="CDD" id="cd06193">
    <property type="entry name" value="siderophore_interacting"/>
    <property type="match status" value="1"/>
</dbReference>
<proteinExistence type="inferred from homology"/>
<feature type="domain" description="FAD-binding FR-type" evidence="2">
    <location>
        <begin position="106"/>
        <end position="232"/>
    </location>
</feature>
<dbReference type="Gene3D" id="3.30.310.50">
    <property type="entry name" value="Alpha-D-phosphohexomutase, C-terminal domain"/>
    <property type="match status" value="1"/>
</dbReference>
<evidence type="ECO:0000313" key="4">
    <source>
        <dbReference type="Proteomes" id="UP000077098"/>
    </source>
</evidence>
<dbReference type="EMBL" id="LXPS01000009">
    <property type="protein sequence ID" value="OAE47772.1"/>
    <property type="molecule type" value="Genomic_DNA"/>
</dbReference>
<dbReference type="Gene3D" id="2.40.30.10">
    <property type="entry name" value="Translation factors"/>
    <property type="match status" value="1"/>
</dbReference>
<name>A0A176XGB6_AGRTU</name>
<comment type="caution">
    <text evidence="3">The sequence shown here is derived from an EMBL/GenBank/DDBJ whole genome shotgun (WGS) entry which is preliminary data.</text>
</comment>
<evidence type="ECO:0000256" key="1">
    <source>
        <dbReference type="ARBA" id="ARBA00035644"/>
    </source>
</evidence>
<reference evidence="3 4" key="1">
    <citation type="submission" date="2016-05" db="EMBL/GenBank/DDBJ databases">
        <authorList>
            <person name="Lavstsen T."/>
            <person name="Jespersen J.S."/>
        </authorList>
    </citation>
    <scope>NUCLEOTIDE SEQUENCE [LARGE SCALE GENOMIC DNA]</scope>
    <source>
        <strain evidence="3 4">KCJ1736</strain>
    </source>
</reference>
<protein>
    <submittedName>
        <fullName evidence="3">Iron-chelator utilization protein</fullName>
    </submittedName>
</protein>
<dbReference type="Proteomes" id="UP000077098">
    <property type="component" value="Unassembled WGS sequence"/>
</dbReference>
<dbReference type="InterPro" id="IPR039261">
    <property type="entry name" value="FNR_nucleotide-bd"/>
</dbReference>
<dbReference type="PANTHER" id="PTHR30157">
    <property type="entry name" value="FERRIC REDUCTASE, NADPH-DEPENDENT"/>
    <property type="match status" value="1"/>
</dbReference>
<dbReference type="Pfam" id="PF08021">
    <property type="entry name" value="FAD_binding_9"/>
    <property type="match status" value="1"/>
</dbReference>
<dbReference type="InterPro" id="IPR039374">
    <property type="entry name" value="SIP_fam"/>
</dbReference>
<dbReference type="SUPFAM" id="SSF63380">
    <property type="entry name" value="Riboflavin synthase domain-like"/>
    <property type="match status" value="1"/>
</dbReference>
<dbReference type="PANTHER" id="PTHR30157:SF0">
    <property type="entry name" value="NADPH-DEPENDENT FERRIC-CHELATE REDUCTASE"/>
    <property type="match status" value="1"/>
</dbReference>
<organism evidence="3 4">
    <name type="scientific">Agrobacterium tumefaciens</name>
    <dbReference type="NCBI Taxonomy" id="358"/>
    <lineage>
        <taxon>Bacteria</taxon>
        <taxon>Pseudomonadati</taxon>
        <taxon>Pseudomonadota</taxon>
        <taxon>Alphaproteobacteria</taxon>
        <taxon>Hyphomicrobiales</taxon>
        <taxon>Rhizobiaceae</taxon>
        <taxon>Rhizobium/Agrobacterium group</taxon>
        <taxon>Agrobacterium</taxon>
        <taxon>Agrobacterium tumefaciens complex</taxon>
    </lineage>
</organism>
<dbReference type="GO" id="GO:0016491">
    <property type="term" value="F:oxidoreductase activity"/>
    <property type="evidence" value="ECO:0007669"/>
    <property type="project" value="InterPro"/>
</dbReference>
<evidence type="ECO:0000259" key="2">
    <source>
        <dbReference type="PROSITE" id="PS51384"/>
    </source>
</evidence>
<dbReference type="AlphaFoldDB" id="A0A176XGB6"/>
<dbReference type="InterPro" id="IPR017927">
    <property type="entry name" value="FAD-bd_FR_type"/>
</dbReference>
<accession>A0A176XGB6</accession>
<dbReference type="InterPro" id="IPR017938">
    <property type="entry name" value="Riboflavin_synthase-like_b-brl"/>
</dbReference>
<dbReference type="PROSITE" id="PS51384">
    <property type="entry name" value="FAD_FR"/>
    <property type="match status" value="1"/>
</dbReference>